<name>A0A9W9JMV5_9EURO</name>
<proteinExistence type="predicted"/>
<dbReference type="Proteomes" id="UP001150904">
    <property type="component" value="Unassembled WGS sequence"/>
</dbReference>
<evidence type="ECO:0000313" key="2">
    <source>
        <dbReference type="Proteomes" id="UP001150904"/>
    </source>
</evidence>
<reference evidence="1" key="1">
    <citation type="submission" date="2022-12" db="EMBL/GenBank/DDBJ databases">
        <authorList>
            <person name="Petersen C."/>
        </authorList>
    </citation>
    <scope>NUCLEOTIDE SEQUENCE</scope>
    <source>
        <strain evidence="1">IBT 15544</strain>
    </source>
</reference>
<dbReference type="AlphaFoldDB" id="A0A9W9JMV5"/>
<dbReference type="EMBL" id="JAPQKR010000014">
    <property type="protein sequence ID" value="KAJ5197865.1"/>
    <property type="molecule type" value="Genomic_DNA"/>
</dbReference>
<sequence length="320" mass="36203">MSATNALPPGGPSNAPQALLWSYELNRENKTLIEDIHAVKEQLLAIEEHSRNLGQYLKSLTNFVNTLDRTKGSNYINTEEGLLHLGQQLKGTVLPLCDSDQSLVDKNKALVKCITELETICNKTSTPTDASTLQHASVTTEPDHGPHAQTFMHSPGSLPIVIVHGPPHSEQRPSWLHMETTMTLETMKQEDRSLELYYDEANYLRRQMRPTVAQDEILVKTFIEGCDDRLSRRRLTHAVRNGNMTWTRLGHEVQHLLNEEEYMENQKYALAHRNGNGSVMWPDGSVKHRFIAWLPFTESDLTTSEEDMSSSDEDSKAKSI</sequence>
<gene>
    <name evidence="1" type="ORF">N7498_006982</name>
</gene>
<evidence type="ECO:0000313" key="1">
    <source>
        <dbReference type="EMBL" id="KAJ5197865.1"/>
    </source>
</evidence>
<comment type="caution">
    <text evidence="1">The sequence shown here is derived from an EMBL/GenBank/DDBJ whole genome shotgun (WGS) entry which is preliminary data.</text>
</comment>
<dbReference type="OrthoDB" id="4358419at2759"/>
<keyword evidence="2" id="KW-1185">Reference proteome</keyword>
<accession>A0A9W9JMV5</accession>
<dbReference type="GeneID" id="83181345"/>
<dbReference type="RefSeq" id="XP_058306293.1">
    <property type="nucleotide sequence ID" value="XM_058454044.1"/>
</dbReference>
<organism evidence="1 2">
    <name type="scientific">Penicillium cinerascens</name>
    <dbReference type="NCBI Taxonomy" id="70096"/>
    <lineage>
        <taxon>Eukaryota</taxon>
        <taxon>Fungi</taxon>
        <taxon>Dikarya</taxon>
        <taxon>Ascomycota</taxon>
        <taxon>Pezizomycotina</taxon>
        <taxon>Eurotiomycetes</taxon>
        <taxon>Eurotiomycetidae</taxon>
        <taxon>Eurotiales</taxon>
        <taxon>Aspergillaceae</taxon>
        <taxon>Penicillium</taxon>
    </lineage>
</organism>
<reference evidence="1" key="2">
    <citation type="journal article" date="2023" name="IMA Fungus">
        <title>Comparative genomic study of the Penicillium genus elucidates a diverse pangenome and 15 lateral gene transfer events.</title>
        <authorList>
            <person name="Petersen C."/>
            <person name="Sorensen T."/>
            <person name="Nielsen M.R."/>
            <person name="Sondergaard T.E."/>
            <person name="Sorensen J.L."/>
            <person name="Fitzpatrick D.A."/>
            <person name="Frisvad J.C."/>
            <person name="Nielsen K.L."/>
        </authorList>
    </citation>
    <scope>NUCLEOTIDE SEQUENCE</scope>
    <source>
        <strain evidence="1">IBT 15544</strain>
    </source>
</reference>
<protein>
    <submittedName>
        <fullName evidence="1">Uncharacterized protein</fullName>
    </submittedName>
</protein>